<keyword evidence="5" id="KW-0472">Membrane</keyword>
<evidence type="ECO:0000256" key="6">
    <source>
        <dbReference type="ARBA" id="ARBA00023288"/>
    </source>
</evidence>
<dbReference type="Gene3D" id="3.40.50.2300">
    <property type="match status" value="2"/>
</dbReference>
<organism evidence="9 10">
    <name type="scientific">Clostridium puniceum</name>
    <dbReference type="NCBI Taxonomy" id="29367"/>
    <lineage>
        <taxon>Bacteria</taxon>
        <taxon>Bacillati</taxon>
        <taxon>Bacillota</taxon>
        <taxon>Clostridia</taxon>
        <taxon>Eubacteriales</taxon>
        <taxon>Clostridiaceae</taxon>
        <taxon>Clostridium</taxon>
    </lineage>
</organism>
<comment type="subcellular location">
    <subcellularLocation>
        <location evidence="1">Cell membrane</location>
        <topology evidence="1">Lipid-anchor</topology>
    </subcellularLocation>
</comment>
<proteinExistence type="inferred from homology"/>
<dbReference type="PANTHER" id="PTHR34296">
    <property type="entry name" value="TRANSCRIPTIONAL ACTIVATOR PROTEIN MED"/>
    <property type="match status" value="1"/>
</dbReference>
<name>A0A1S8TLX7_9CLOT</name>
<evidence type="ECO:0000256" key="4">
    <source>
        <dbReference type="ARBA" id="ARBA00022729"/>
    </source>
</evidence>
<comment type="similarity">
    <text evidence="2">Belongs to the BMP lipoprotein family.</text>
</comment>
<accession>A0A1S8TLX7</accession>
<gene>
    <name evidence="9" type="primary">tmpC</name>
    <name evidence="9" type="ORF">CLPUN_18080</name>
</gene>
<feature type="signal peptide" evidence="7">
    <location>
        <begin position="1"/>
        <end position="20"/>
    </location>
</feature>
<keyword evidence="10" id="KW-1185">Reference proteome</keyword>
<evidence type="ECO:0000256" key="5">
    <source>
        <dbReference type="ARBA" id="ARBA00023136"/>
    </source>
</evidence>
<comment type="caution">
    <text evidence="9">The sequence shown here is derived from an EMBL/GenBank/DDBJ whole genome shotgun (WGS) entry which is preliminary data.</text>
</comment>
<dbReference type="Proteomes" id="UP000190890">
    <property type="component" value="Unassembled WGS sequence"/>
</dbReference>
<evidence type="ECO:0000256" key="2">
    <source>
        <dbReference type="ARBA" id="ARBA00008610"/>
    </source>
</evidence>
<dbReference type="InterPro" id="IPR028082">
    <property type="entry name" value="Peripla_BP_I"/>
</dbReference>
<dbReference type="InterPro" id="IPR003760">
    <property type="entry name" value="PnrA-like"/>
</dbReference>
<dbReference type="EMBL" id="LZZM01000119">
    <property type="protein sequence ID" value="OOM78760.1"/>
    <property type="molecule type" value="Genomic_DNA"/>
</dbReference>
<evidence type="ECO:0000256" key="3">
    <source>
        <dbReference type="ARBA" id="ARBA00022475"/>
    </source>
</evidence>
<feature type="chain" id="PRO_5039619101" evidence="7">
    <location>
        <begin position="21"/>
        <end position="373"/>
    </location>
</feature>
<dbReference type="AlphaFoldDB" id="A0A1S8TLX7"/>
<dbReference type="STRING" id="29367.CLPUN_18080"/>
<keyword evidence="3" id="KW-1003">Cell membrane</keyword>
<protein>
    <submittedName>
        <fullName evidence="9">Membrane lipoprotein TmpC</fullName>
    </submittedName>
</protein>
<keyword evidence="4 7" id="KW-0732">Signal</keyword>
<dbReference type="PANTHER" id="PTHR34296:SF2">
    <property type="entry name" value="ABC TRANSPORTER GUANOSINE-BINDING PROTEIN NUPN"/>
    <property type="match status" value="1"/>
</dbReference>
<dbReference type="Pfam" id="PF02608">
    <property type="entry name" value="Bmp"/>
    <property type="match status" value="1"/>
</dbReference>
<dbReference type="OrthoDB" id="9769871at2"/>
<evidence type="ECO:0000256" key="7">
    <source>
        <dbReference type="SAM" id="SignalP"/>
    </source>
</evidence>
<sequence>MKKRLLSLLAVSAITVTLFAGCGSSSSTGDKAAGDKTTKEEKLKVGMVTDSGTIDDKSFNQGTWEGLEKTKTDFGTETKYVKPSGETEADYLKNIGDLYDSGYKLIATPGFKFETAIFKAQDQYKDAKFVLIDGTPNDGATPKANYKVGENAVSILFAEHQSGFIAGVAAAVQLKEGELGFIGGMEIPAVQKFNWGFQQGVAYANKNLGTKMSLKAENVVYQGTFNDTAAGQQLAASMYDRGVKAIFCAAGGVGNGVITEAKARAATGKGVWMIGVDRDQYQDGVGADGKSIVLTSAIKKVEAASYDMVKQLKENKFPGGQTLTFDITKDAVGIPTKNPNLTDDTMKTVNDVVAKLKDGSVKVNDTNDGSLIK</sequence>
<reference evidence="9 10" key="1">
    <citation type="submission" date="2016-05" db="EMBL/GenBank/DDBJ databases">
        <title>Microbial solvent formation.</title>
        <authorList>
            <person name="Poehlein A."/>
            <person name="Montoya Solano J.D."/>
            <person name="Flitsch S."/>
            <person name="Krabben P."/>
            <person name="Duerre P."/>
            <person name="Daniel R."/>
        </authorList>
    </citation>
    <scope>NUCLEOTIDE SEQUENCE [LARGE SCALE GENOMIC DNA]</scope>
    <source>
        <strain evidence="9 10">DSM 2619</strain>
    </source>
</reference>
<dbReference type="InterPro" id="IPR050957">
    <property type="entry name" value="BMP_lipoprotein"/>
</dbReference>
<evidence type="ECO:0000313" key="9">
    <source>
        <dbReference type="EMBL" id="OOM78760.1"/>
    </source>
</evidence>
<dbReference type="RefSeq" id="WP_077846974.1">
    <property type="nucleotide sequence ID" value="NZ_LZZM01000119.1"/>
</dbReference>
<dbReference type="CDD" id="cd06354">
    <property type="entry name" value="PBP1_PrnA-like"/>
    <property type="match status" value="1"/>
</dbReference>
<evidence type="ECO:0000313" key="10">
    <source>
        <dbReference type="Proteomes" id="UP000190890"/>
    </source>
</evidence>
<keyword evidence="6 9" id="KW-0449">Lipoprotein</keyword>
<evidence type="ECO:0000259" key="8">
    <source>
        <dbReference type="Pfam" id="PF02608"/>
    </source>
</evidence>
<dbReference type="PROSITE" id="PS51257">
    <property type="entry name" value="PROKAR_LIPOPROTEIN"/>
    <property type="match status" value="1"/>
</dbReference>
<dbReference type="SUPFAM" id="SSF53822">
    <property type="entry name" value="Periplasmic binding protein-like I"/>
    <property type="match status" value="1"/>
</dbReference>
<evidence type="ECO:0000256" key="1">
    <source>
        <dbReference type="ARBA" id="ARBA00004193"/>
    </source>
</evidence>
<feature type="domain" description="ABC transporter substrate-binding protein PnrA-like" evidence="8">
    <location>
        <begin position="45"/>
        <end position="366"/>
    </location>
</feature>
<dbReference type="GO" id="GO:0005886">
    <property type="term" value="C:plasma membrane"/>
    <property type="evidence" value="ECO:0007669"/>
    <property type="project" value="UniProtKB-SubCell"/>
</dbReference>